<dbReference type="RefSeq" id="WP_316003179.1">
    <property type="nucleotide sequence ID" value="NZ_JAWDIT010000001.1"/>
</dbReference>
<feature type="region of interest" description="Disordered" evidence="1">
    <location>
        <begin position="216"/>
        <end position="239"/>
    </location>
</feature>
<dbReference type="InterPro" id="IPR006135">
    <property type="entry name" value="T3SS_substrate_exporter"/>
</dbReference>
<dbReference type="Pfam" id="PF01312">
    <property type="entry name" value="Bac_export_2"/>
    <property type="match status" value="1"/>
</dbReference>
<dbReference type="InterPro" id="IPR029025">
    <property type="entry name" value="T3SS_substrate_exporter_C"/>
</dbReference>
<feature type="transmembrane region" description="Helical" evidence="2">
    <location>
        <begin position="33"/>
        <end position="50"/>
    </location>
</feature>
<dbReference type="PRINTS" id="PR00950">
    <property type="entry name" value="TYPE3IMSPROT"/>
</dbReference>
<evidence type="ECO:0000256" key="2">
    <source>
        <dbReference type="SAM" id="Phobius"/>
    </source>
</evidence>
<feature type="transmembrane region" description="Helical" evidence="2">
    <location>
        <begin position="90"/>
        <end position="112"/>
    </location>
</feature>
<dbReference type="Proteomes" id="UP001261125">
    <property type="component" value="Unassembled WGS sequence"/>
</dbReference>
<feature type="transmembrane region" description="Helical" evidence="2">
    <location>
        <begin position="188"/>
        <end position="209"/>
    </location>
</feature>
<evidence type="ECO:0000313" key="4">
    <source>
        <dbReference type="Proteomes" id="UP001261125"/>
    </source>
</evidence>
<proteinExistence type="predicted"/>
<feature type="compositionally biased region" description="Basic and acidic residues" evidence="1">
    <location>
        <begin position="219"/>
        <end position="234"/>
    </location>
</feature>
<dbReference type="EMBL" id="JAWDIT010000001">
    <property type="protein sequence ID" value="MDU0344325.1"/>
    <property type="molecule type" value="Genomic_DNA"/>
</dbReference>
<protein>
    <submittedName>
        <fullName evidence="3">EscU/YscU/HrcU family type III secretion system export apparatus switch protein</fullName>
    </submittedName>
</protein>
<feature type="transmembrane region" description="Helical" evidence="2">
    <location>
        <begin position="145"/>
        <end position="168"/>
    </location>
</feature>
<gene>
    <name evidence="3" type="ORF">RWH44_01300</name>
</gene>
<comment type="caution">
    <text evidence="3">The sequence shown here is derived from an EMBL/GenBank/DDBJ whole genome shotgun (WGS) entry which is preliminary data.</text>
</comment>
<reference evidence="3 4" key="1">
    <citation type="submission" date="2023-09" db="EMBL/GenBank/DDBJ databases">
        <title>Microbacterium fusihabitans sp. nov., Microbacterium phycihabitans sp. nov., and Microbacterium cervinum sp. nov., isolated from dried seaweeds of beach.</title>
        <authorList>
            <person name="Lee S.D."/>
        </authorList>
    </citation>
    <scope>NUCLEOTIDE SEQUENCE [LARGE SCALE GENOMIC DNA]</scope>
    <source>
        <strain evidence="3 4">KSW2-29</strain>
    </source>
</reference>
<dbReference type="Gene3D" id="3.40.1690.10">
    <property type="entry name" value="secretion proteins EscU"/>
    <property type="match status" value="1"/>
</dbReference>
<evidence type="ECO:0000256" key="1">
    <source>
        <dbReference type="SAM" id="MobiDB-lite"/>
    </source>
</evidence>
<keyword evidence="2" id="KW-0812">Transmembrane</keyword>
<evidence type="ECO:0000313" key="3">
    <source>
        <dbReference type="EMBL" id="MDU0344325.1"/>
    </source>
</evidence>
<keyword evidence="2" id="KW-0472">Membrane</keyword>
<name>A0ABU3SIU1_9MICO</name>
<dbReference type="PANTHER" id="PTHR30531">
    <property type="entry name" value="FLAGELLAR BIOSYNTHETIC PROTEIN FLHB"/>
    <property type="match status" value="1"/>
</dbReference>
<sequence length="367" mass="38676">MSGTDTGERTEKATPERLRTAIRKGQIGRSQDFTAWVCIGAAGVMIPSTVDAASRAVSHPLAALTAVARDPDPARAVEAIGAAVGTVGEVLAPLLAVVLVATTATAIAQGGIRLRGIPMRIEQFDILAGLKRTVGKAALWEGVKALLKTAAIGAALWIVVAGLVPVLMGSGRHTVAWLLELAGGGVATLLQVAVAVGLLLAAIDVFVVMKRNRQHTRMTKQEARDEHKKSEGDPLIKSQRRARQMAVSRNRMIAAVADSDVVLLNPTHIAVALRYEPGKAAPRVVAKGAGVIAQKIRERAESEKVPMVRDVALARALHAAVEVGHEIPEHLYTAVAQVLAFVQQLNKRGSRAGTHTMPPAALVGRDL</sequence>
<accession>A0ABU3SIU1</accession>
<keyword evidence="2" id="KW-1133">Transmembrane helix</keyword>
<dbReference type="SUPFAM" id="SSF160544">
    <property type="entry name" value="EscU C-terminal domain-like"/>
    <property type="match status" value="1"/>
</dbReference>
<dbReference type="PANTHER" id="PTHR30531:SF12">
    <property type="entry name" value="FLAGELLAR BIOSYNTHETIC PROTEIN FLHB"/>
    <property type="match status" value="1"/>
</dbReference>
<organism evidence="3 4">
    <name type="scientific">Microbacterium phycohabitans</name>
    <dbReference type="NCBI Taxonomy" id="3075993"/>
    <lineage>
        <taxon>Bacteria</taxon>
        <taxon>Bacillati</taxon>
        <taxon>Actinomycetota</taxon>
        <taxon>Actinomycetes</taxon>
        <taxon>Micrococcales</taxon>
        <taxon>Microbacteriaceae</taxon>
        <taxon>Microbacterium</taxon>
    </lineage>
</organism>
<keyword evidence="4" id="KW-1185">Reference proteome</keyword>
<dbReference type="Gene3D" id="6.10.250.2080">
    <property type="match status" value="1"/>
</dbReference>